<keyword evidence="2" id="KW-1185">Reference proteome</keyword>
<organism evidence="1 2">
    <name type="scientific">Flagellimonas marina</name>
    <dbReference type="NCBI Taxonomy" id="1775168"/>
    <lineage>
        <taxon>Bacteria</taxon>
        <taxon>Pseudomonadati</taxon>
        <taxon>Bacteroidota</taxon>
        <taxon>Flavobacteriia</taxon>
        <taxon>Flavobacteriales</taxon>
        <taxon>Flavobacteriaceae</taxon>
        <taxon>Flagellimonas</taxon>
    </lineage>
</organism>
<keyword evidence="1" id="KW-0575">Peroxidase</keyword>
<reference evidence="2" key="1">
    <citation type="journal article" date="2019" name="Int. J. Syst. Evol. Microbiol.">
        <title>The Global Catalogue of Microorganisms (GCM) 10K type strain sequencing project: providing services to taxonomists for standard genome sequencing and annotation.</title>
        <authorList>
            <consortium name="The Broad Institute Genomics Platform"/>
            <consortium name="The Broad Institute Genome Sequencing Center for Infectious Disease"/>
            <person name="Wu L."/>
            <person name="Ma J."/>
        </authorList>
    </citation>
    <scope>NUCLEOTIDE SEQUENCE [LARGE SCALE GENOMIC DNA]</scope>
    <source>
        <strain evidence="2">CGMCC 1.15774</strain>
    </source>
</reference>
<keyword evidence="1" id="KW-0560">Oxidoreductase</keyword>
<dbReference type="Pfam" id="PF02566">
    <property type="entry name" value="OsmC"/>
    <property type="match status" value="1"/>
</dbReference>
<dbReference type="Proteomes" id="UP001595841">
    <property type="component" value="Unassembled WGS sequence"/>
</dbReference>
<dbReference type="SUPFAM" id="SSF82784">
    <property type="entry name" value="OsmC-like"/>
    <property type="match status" value="1"/>
</dbReference>
<dbReference type="GO" id="GO:0004601">
    <property type="term" value="F:peroxidase activity"/>
    <property type="evidence" value="ECO:0007669"/>
    <property type="project" value="UniProtKB-KW"/>
</dbReference>
<dbReference type="PANTHER" id="PTHR35368">
    <property type="entry name" value="HYDROPEROXIDE REDUCTASE"/>
    <property type="match status" value="1"/>
</dbReference>
<protein>
    <submittedName>
        <fullName evidence="1">OsmC family protein</fullName>
        <ecNumber evidence="1">1.11.1.-</ecNumber>
    </submittedName>
</protein>
<comment type="caution">
    <text evidence="1">The sequence shown here is derived from an EMBL/GenBank/DDBJ whole genome shotgun (WGS) entry which is preliminary data.</text>
</comment>
<accession>A0ABV8PPN6</accession>
<dbReference type="InterPro" id="IPR052924">
    <property type="entry name" value="OsmC/Ohr_hydroprdx_reductase"/>
</dbReference>
<name>A0ABV8PPN6_9FLAO</name>
<evidence type="ECO:0000313" key="2">
    <source>
        <dbReference type="Proteomes" id="UP001595841"/>
    </source>
</evidence>
<proteinExistence type="predicted"/>
<evidence type="ECO:0000313" key="1">
    <source>
        <dbReference type="EMBL" id="MFC4221246.1"/>
    </source>
</evidence>
<dbReference type="InterPro" id="IPR015946">
    <property type="entry name" value="KH_dom-like_a/b"/>
</dbReference>
<dbReference type="InterPro" id="IPR036102">
    <property type="entry name" value="OsmC/Ohrsf"/>
</dbReference>
<dbReference type="InterPro" id="IPR003718">
    <property type="entry name" value="OsmC/Ohr_fam"/>
</dbReference>
<gene>
    <name evidence="1" type="ORF">ACFOWS_13930</name>
</gene>
<dbReference type="PANTHER" id="PTHR35368:SF1">
    <property type="entry name" value="HYDROPEROXIDE REDUCTASE"/>
    <property type="match status" value="1"/>
</dbReference>
<dbReference type="EMBL" id="JBHSCL010000009">
    <property type="protein sequence ID" value="MFC4221246.1"/>
    <property type="molecule type" value="Genomic_DNA"/>
</dbReference>
<sequence>METIEITLEQQSSTGMKLNNSVLEIIVDRPKEQGGGGTGLMGGQYLLTGIGGCYCSTFFAAAESRGLEIKGLRVQIIAVKSTDLPKRFTEVKLLVSYEECSDKALFKKVLAIAEKGCLSINTIKNGTKFKVETLA</sequence>
<dbReference type="RefSeq" id="WP_379765652.1">
    <property type="nucleotide sequence ID" value="NZ_JBHSCL010000009.1"/>
</dbReference>
<dbReference type="EC" id="1.11.1.-" evidence="1"/>
<dbReference type="Gene3D" id="3.30.300.20">
    <property type="match status" value="1"/>
</dbReference>